<dbReference type="Pfam" id="PF00583">
    <property type="entry name" value="Acetyltransf_1"/>
    <property type="match status" value="1"/>
</dbReference>
<evidence type="ECO:0000259" key="3">
    <source>
        <dbReference type="PROSITE" id="PS51186"/>
    </source>
</evidence>
<name>A0ABU8E146_9ACTN</name>
<dbReference type="SUPFAM" id="SSF55729">
    <property type="entry name" value="Acyl-CoA N-acyltransferases (Nat)"/>
    <property type="match status" value="1"/>
</dbReference>
<keyword evidence="5" id="KW-1185">Reference proteome</keyword>
<dbReference type="InterPro" id="IPR016181">
    <property type="entry name" value="Acyl_CoA_acyltransferase"/>
</dbReference>
<keyword evidence="2" id="KW-0012">Acyltransferase</keyword>
<accession>A0ABU8E146</accession>
<evidence type="ECO:0000256" key="1">
    <source>
        <dbReference type="ARBA" id="ARBA00022679"/>
    </source>
</evidence>
<evidence type="ECO:0000256" key="2">
    <source>
        <dbReference type="ARBA" id="ARBA00023315"/>
    </source>
</evidence>
<protein>
    <submittedName>
        <fullName evidence="4">GNAT family N-acetyltransferase</fullName>
    </submittedName>
</protein>
<reference evidence="4 5" key="1">
    <citation type="submission" date="2024-03" db="EMBL/GenBank/DDBJ databases">
        <title>Draft genome sequence of Klenkia terrae.</title>
        <authorList>
            <person name="Duangmal K."/>
            <person name="Chantavorakit T."/>
        </authorList>
    </citation>
    <scope>NUCLEOTIDE SEQUENCE [LARGE SCALE GENOMIC DNA]</scope>
    <source>
        <strain evidence="4 5">JCM 17786</strain>
    </source>
</reference>
<dbReference type="PANTHER" id="PTHR43877">
    <property type="entry name" value="AMINOALKYLPHOSPHONATE N-ACETYLTRANSFERASE-RELATED-RELATED"/>
    <property type="match status" value="1"/>
</dbReference>
<dbReference type="InterPro" id="IPR000182">
    <property type="entry name" value="GNAT_dom"/>
</dbReference>
<dbReference type="EMBL" id="JBAPLV010000002">
    <property type="protein sequence ID" value="MEI4277369.1"/>
    <property type="molecule type" value="Genomic_DNA"/>
</dbReference>
<evidence type="ECO:0000313" key="5">
    <source>
        <dbReference type="Proteomes" id="UP001373496"/>
    </source>
</evidence>
<organism evidence="4 5">
    <name type="scientific">Klenkia terrae</name>
    <dbReference type="NCBI Taxonomy" id="1052259"/>
    <lineage>
        <taxon>Bacteria</taxon>
        <taxon>Bacillati</taxon>
        <taxon>Actinomycetota</taxon>
        <taxon>Actinomycetes</taxon>
        <taxon>Geodermatophilales</taxon>
        <taxon>Geodermatophilaceae</taxon>
        <taxon>Klenkia</taxon>
    </lineage>
</organism>
<keyword evidence="1" id="KW-0808">Transferase</keyword>
<dbReference type="CDD" id="cd04301">
    <property type="entry name" value="NAT_SF"/>
    <property type="match status" value="1"/>
</dbReference>
<dbReference type="PROSITE" id="PS51186">
    <property type="entry name" value="GNAT"/>
    <property type="match status" value="1"/>
</dbReference>
<dbReference type="Gene3D" id="3.40.630.30">
    <property type="match status" value="1"/>
</dbReference>
<gene>
    <name evidence="4" type="ORF">UXQ13_02735</name>
</gene>
<evidence type="ECO:0000313" key="4">
    <source>
        <dbReference type="EMBL" id="MEI4277369.1"/>
    </source>
</evidence>
<dbReference type="Proteomes" id="UP001373496">
    <property type="component" value="Unassembled WGS sequence"/>
</dbReference>
<sequence length="129" mass="13803">MFASSLGVERGWPADRWRELLAAGPWFVAHPLGLVGGAVAAPDRAELRSMWVSPSARGQGVGAALVEEVADWAAGQGAVVLEARVFDDNAAAIALYERCGFVVAPGTTVSRWHPPRTWRTWVRALPGRG</sequence>
<proteinExistence type="predicted"/>
<feature type="domain" description="N-acetyltransferase" evidence="3">
    <location>
        <begin position="1"/>
        <end position="128"/>
    </location>
</feature>
<dbReference type="RefSeq" id="WP_225232758.1">
    <property type="nucleotide sequence ID" value="NZ_JBAPLV010000002.1"/>
</dbReference>
<dbReference type="InterPro" id="IPR050832">
    <property type="entry name" value="Bact_Acetyltransf"/>
</dbReference>
<comment type="caution">
    <text evidence="4">The sequence shown here is derived from an EMBL/GenBank/DDBJ whole genome shotgun (WGS) entry which is preliminary data.</text>
</comment>